<dbReference type="AlphaFoldDB" id="A0AA88AB97"/>
<dbReference type="Proteomes" id="UP001187192">
    <property type="component" value="Unassembled WGS sequence"/>
</dbReference>
<protein>
    <submittedName>
        <fullName evidence="1">Uncharacterized protein</fullName>
    </submittedName>
</protein>
<gene>
    <name evidence="1" type="ORF">TIFTF001_009941</name>
</gene>
<evidence type="ECO:0000313" key="2">
    <source>
        <dbReference type="Proteomes" id="UP001187192"/>
    </source>
</evidence>
<organism evidence="1 2">
    <name type="scientific">Ficus carica</name>
    <name type="common">Common fig</name>
    <dbReference type="NCBI Taxonomy" id="3494"/>
    <lineage>
        <taxon>Eukaryota</taxon>
        <taxon>Viridiplantae</taxon>
        <taxon>Streptophyta</taxon>
        <taxon>Embryophyta</taxon>
        <taxon>Tracheophyta</taxon>
        <taxon>Spermatophyta</taxon>
        <taxon>Magnoliopsida</taxon>
        <taxon>eudicotyledons</taxon>
        <taxon>Gunneridae</taxon>
        <taxon>Pentapetalae</taxon>
        <taxon>rosids</taxon>
        <taxon>fabids</taxon>
        <taxon>Rosales</taxon>
        <taxon>Moraceae</taxon>
        <taxon>Ficeae</taxon>
        <taxon>Ficus</taxon>
    </lineage>
</organism>
<dbReference type="PANTHER" id="PTHR35692">
    <property type="entry name" value="F26F24.11"/>
    <property type="match status" value="1"/>
</dbReference>
<evidence type="ECO:0000313" key="1">
    <source>
        <dbReference type="EMBL" id="GMN40711.1"/>
    </source>
</evidence>
<name>A0AA88AB97_FICCA</name>
<sequence>MAADQEPQIAGPTVCCFCCFSSKRGNERKKKSVEPYHNKENWEKKESMLSDMSTFSVKEQERRLKKALGEEERATKQAERVVHWIKQESARMDDSSIKKVVNEIEDR</sequence>
<accession>A0AA88AB97</accession>
<reference evidence="1" key="1">
    <citation type="submission" date="2023-07" db="EMBL/GenBank/DDBJ databases">
        <title>draft genome sequence of fig (Ficus carica).</title>
        <authorList>
            <person name="Takahashi T."/>
            <person name="Nishimura K."/>
        </authorList>
    </citation>
    <scope>NUCLEOTIDE SEQUENCE</scope>
</reference>
<comment type="caution">
    <text evidence="1">The sequence shown here is derived from an EMBL/GenBank/DDBJ whole genome shotgun (WGS) entry which is preliminary data.</text>
</comment>
<dbReference type="PANTHER" id="PTHR35692:SF5">
    <property type="entry name" value="REMORIN C-TERMINAL DOMAIN-CONTAINING PROTEIN"/>
    <property type="match status" value="1"/>
</dbReference>
<dbReference type="EMBL" id="BTGU01000011">
    <property type="protein sequence ID" value="GMN40711.1"/>
    <property type="molecule type" value="Genomic_DNA"/>
</dbReference>
<keyword evidence="2" id="KW-1185">Reference proteome</keyword>
<proteinExistence type="predicted"/>